<dbReference type="RefSeq" id="YP_009207523.1">
    <property type="nucleotide sequence ID" value="NC_028895.1"/>
</dbReference>
<feature type="coiled-coil region" evidence="1">
    <location>
        <begin position="14"/>
        <end position="41"/>
    </location>
</feature>
<reference evidence="2 3" key="1">
    <citation type="submission" date="2014-12" db="EMBL/GenBank/DDBJ databases">
        <title>Complete genome sequences of three Vibrio cholerae specific bacteriophages.</title>
        <authorList>
            <person name="Bhandare S.G."/>
            <person name="Warry A."/>
            <person name="Emes R.D."/>
            <person name="Hooton S.P.T."/>
            <person name="Barrow P.A."/>
            <person name="Atterbury R.J."/>
        </authorList>
    </citation>
    <scope>NUCLEOTIDE SEQUENCE [LARGE SCALE GENOMIC DNA]</scope>
</reference>
<keyword evidence="1" id="KW-0175">Coiled coil</keyword>
<dbReference type="GeneID" id="26634036"/>
<evidence type="ECO:0000256" key="1">
    <source>
        <dbReference type="SAM" id="Coils"/>
    </source>
</evidence>
<dbReference type="KEGG" id="vg:26634036"/>
<proteinExistence type="predicted"/>
<dbReference type="OrthoDB" id="39081at10239"/>
<name>A0A0B5HE63_9CAUD</name>
<gene>
    <name evidence="2" type="ORF">SBVP3_0058</name>
</gene>
<evidence type="ECO:0000313" key="3">
    <source>
        <dbReference type="Proteomes" id="UP000031804"/>
    </source>
</evidence>
<keyword evidence="3" id="KW-1185">Reference proteome</keyword>
<protein>
    <submittedName>
        <fullName evidence="2">Uncharacterized protein</fullName>
    </submittedName>
</protein>
<dbReference type="EMBL" id="KP280063">
    <property type="protein sequence ID" value="AJF40825.1"/>
    <property type="molecule type" value="Genomic_DNA"/>
</dbReference>
<organism evidence="2 3">
    <name type="scientific">Vibrio phage phi 3</name>
    <dbReference type="NCBI Taxonomy" id="1589298"/>
    <lineage>
        <taxon>Viruses</taxon>
        <taxon>Duplodnaviria</taxon>
        <taxon>Heunggongvirae</taxon>
        <taxon>Uroviricota</taxon>
        <taxon>Caudoviricetes</taxon>
        <taxon>Demerecviridae</taxon>
        <taxon>Ermolyevavirinae</taxon>
        <taxon>Jesfedecavirus</taxon>
        <taxon>Jesfedecavirus phi3</taxon>
    </lineage>
</organism>
<dbReference type="Proteomes" id="UP000031804">
    <property type="component" value="Segment"/>
</dbReference>
<sequence length="50" mass="5585">MTLEEVTHNAFLLLQKARKDIKRAEVASRNAAKNYAEASAKLRSLAEAKK</sequence>
<accession>A0A0B5HE63</accession>
<evidence type="ECO:0000313" key="2">
    <source>
        <dbReference type="EMBL" id="AJF40825.1"/>
    </source>
</evidence>